<gene>
    <name evidence="1" type="ORF">SAMN04488090_1990</name>
</gene>
<accession>A0A1G9NH35</accession>
<reference evidence="1 2" key="1">
    <citation type="submission" date="2016-10" db="EMBL/GenBank/DDBJ databases">
        <authorList>
            <person name="de Groot N.N."/>
        </authorList>
    </citation>
    <scope>NUCLEOTIDE SEQUENCE [LARGE SCALE GENOMIC DNA]</scope>
    <source>
        <strain evidence="1 2">DSM 21668</strain>
    </source>
</reference>
<proteinExistence type="predicted"/>
<organism evidence="1 2">
    <name type="scientific">Siphonobacter aquaeclarae</name>
    <dbReference type="NCBI Taxonomy" id="563176"/>
    <lineage>
        <taxon>Bacteria</taxon>
        <taxon>Pseudomonadati</taxon>
        <taxon>Bacteroidota</taxon>
        <taxon>Cytophagia</taxon>
        <taxon>Cytophagales</taxon>
        <taxon>Cytophagaceae</taxon>
        <taxon>Siphonobacter</taxon>
    </lineage>
</organism>
<sequence>MKKKDPGHRRQKWSIFLQSYFSEKFVLTGRFGPGAKLLNFFKNDRAYGMKGNVLIVSIL</sequence>
<dbReference type="Proteomes" id="UP000198901">
    <property type="component" value="Unassembled WGS sequence"/>
</dbReference>
<dbReference type="AlphaFoldDB" id="A0A1G9NH35"/>
<protein>
    <submittedName>
        <fullName evidence="1">Uncharacterized protein</fullName>
    </submittedName>
</protein>
<keyword evidence="2" id="KW-1185">Reference proteome</keyword>
<dbReference type="EMBL" id="FNGS01000003">
    <property type="protein sequence ID" value="SDL85235.1"/>
    <property type="molecule type" value="Genomic_DNA"/>
</dbReference>
<name>A0A1G9NH35_9BACT</name>
<evidence type="ECO:0000313" key="1">
    <source>
        <dbReference type="EMBL" id="SDL85235.1"/>
    </source>
</evidence>
<evidence type="ECO:0000313" key="2">
    <source>
        <dbReference type="Proteomes" id="UP000198901"/>
    </source>
</evidence>